<dbReference type="Pfam" id="PF04855">
    <property type="entry name" value="SNF5"/>
    <property type="match status" value="1"/>
</dbReference>
<dbReference type="PANTHER" id="PTHR10019">
    <property type="entry name" value="SNF5"/>
    <property type="match status" value="1"/>
</dbReference>
<keyword evidence="5" id="KW-0539">Nucleus</keyword>
<dbReference type="AlphaFoldDB" id="A0A7S4NLM1"/>
<proteinExistence type="inferred from homology"/>
<dbReference type="GO" id="GO:0000228">
    <property type="term" value="C:nuclear chromosome"/>
    <property type="evidence" value="ECO:0007669"/>
    <property type="project" value="InterPro"/>
</dbReference>
<comment type="subcellular location">
    <subcellularLocation>
        <location evidence="1">Nucleus</location>
    </subcellularLocation>
</comment>
<evidence type="ECO:0000256" key="3">
    <source>
        <dbReference type="ARBA" id="ARBA00023015"/>
    </source>
</evidence>
<reference evidence="7" key="1">
    <citation type="submission" date="2021-01" db="EMBL/GenBank/DDBJ databases">
        <authorList>
            <person name="Corre E."/>
            <person name="Pelletier E."/>
            <person name="Niang G."/>
            <person name="Scheremetjew M."/>
            <person name="Finn R."/>
            <person name="Kale V."/>
            <person name="Holt S."/>
            <person name="Cochrane G."/>
            <person name="Meng A."/>
            <person name="Brown T."/>
            <person name="Cohen L."/>
        </authorList>
    </citation>
    <scope>NUCLEOTIDE SEQUENCE</scope>
    <source>
        <strain evidence="7">CCMP 2712</strain>
    </source>
</reference>
<feature type="compositionally biased region" description="Polar residues" evidence="6">
    <location>
        <begin position="89"/>
        <end position="133"/>
    </location>
</feature>
<feature type="region of interest" description="Disordered" evidence="6">
    <location>
        <begin position="89"/>
        <end position="147"/>
    </location>
</feature>
<keyword evidence="4" id="KW-0804">Transcription</keyword>
<gene>
    <name evidence="7" type="ORF">GTHE00462_LOCUS13555</name>
</gene>
<comment type="similarity">
    <text evidence="2">Belongs to the SNF5 family.</text>
</comment>
<evidence type="ECO:0000256" key="6">
    <source>
        <dbReference type="SAM" id="MobiDB-lite"/>
    </source>
</evidence>
<dbReference type="EMBL" id="HBKN01017184">
    <property type="protein sequence ID" value="CAE2296176.1"/>
    <property type="molecule type" value="Transcribed_RNA"/>
</dbReference>
<evidence type="ECO:0000256" key="4">
    <source>
        <dbReference type="ARBA" id="ARBA00023163"/>
    </source>
</evidence>
<feature type="compositionally biased region" description="Gly residues" evidence="6">
    <location>
        <begin position="137"/>
        <end position="147"/>
    </location>
</feature>
<dbReference type="InterPro" id="IPR006939">
    <property type="entry name" value="SNF5"/>
</dbReference>
<protein>
    <submittedName>
        <fullName evidence="7">Uncharacterized protein</fullName>
    </submittedName>
</protein>
<evidence type="ECO:0000256" key="5">
    <source>
        <dbReference type="ARBA" id="ARBA00023242"/>
    </source>
</evidence>
<organism evidence="7">
    <name type="scientific">Guillardia theta</name>
    <name type="common">Cryptophyte</name>
    <name type="synonym">Cryptomonas phi</name>
    <dbReference type="NCBI Taxonomy" id="55529"/>
    <lineage>
        <taxon>Eukaryota</taxon>
        <taxon>Cryptophyceae</taxon>
        <taxon>Pyrenomonadales</taxon>
        <taxon>Geminigeraceae</taxon>
        <taxon>Guillardia</taxon>
    </lineage>
</organism>
<evidence type="ECO:0000313" key="7">
    <source>
        <dbReference type="EMBL" id="CAE2296176.1"/>
    </source>
</evidence>
<feature type="region of interest" description="Disordered" evidence="6">
    <location>
        <begin position="425"/>
        <end position="444"/>
    </location>
</feature>
<name>A0A7S4NLM1_GUITH</name>
<keyword evidence="3" id="KW-0805">Transcription regulation</keyword>
<evidence type="ECO:0000256" key="2">
    <source>
        <dbReference type="ARBA" id="ARBA00010239"/>
    </source>
</evidence>
<sequence>MSILNMNREELPQGVQNLGSEQIILWKDTKKWVEEVAKRLKYNNVQVARLTGLPTDAFDAWYSGAAPEVKITTLLRQWIKKIVDQNANKHQPASDLQKQQQSPMQQNFAGASGKSQQLFRPQQNVSSQYQGNKPGQVGRGGQMLPGGTGMFGDSAGALSVDASAKVSSELMQAISGYYNDYLFPDPTRDELPPFPRIQAPVEYVEAKPPPDWSPDNFFPSSDSAAEKLVPIRLEIHADGRSLRDVVIWKISENNGKGDVITPEQFARHLCEDTDLPPTFEPLIVNQMNDQINDFLYHGASEESVQGCIDEDSYGNSTERLHKIKIDVRVNDFVLEDQFLWDLKSPNSDVDFFVDQYCNDLQLPSDLRGLIAHKIREKIFESRKKIRQGRDAGIMRSIRIRWRESDKREWGPNTQWLTVKEREMLDRNSKKQRRMPDVKPRPFMNNMNMPVLPRY</sequence>
<feature type="compositionally biased region" description="Basic and acidic residues" evidence="6">
    <location>
        <begin position="425"/>
        <end position="439"/>
    </location>
</feature>
<accession>A0A7S4NLM1</accession>
<evidence type="ECO:0000256" key="1">
    <source>
        <dbReference type="ARBA" id="ARBA00004123"/>
    </source>
</evidence>
<dbReference type="GO" id="GO:0006338">
    <property type="term" value="P:chromatin remodeling"/>
    <property type="evidence" value="ECO:0007669"/>
    <property type="project" value="InterPro"/>
</dbReference>